<dbReference type="Gramene" id="CDX78997">
    <property type="protein sequence ID" value="CDX78997"/>
    <property type="gene ID" value="GSBRNA2T00131518001"/>
</dbReference>
<name>A0A816XSJ5_BRANA</name>
<dbReference type="EMBL" id="HG994355">
    <property type="protein sequence ID" value="CAF2148793.1"/>
    <property type="molecule type" value="Genomic_DNA"/>
</dbReference>
<feature type="transmembrane region" description="Helical" evidence="1">
    <location>
        <begin position="12"/>
        <end position="35"/>
    </location>
</feature>
<organism evidence="2">
    <name type="scientific">Brassica napus</name>
    <name type="common">Rape</name>
    <dbReference type="NCBI Taxonomy" id="3708"/>
    <lineage>
        <taxon>Eukaryota</taxon>
        <taxon>Viridiplantae</taxon>
        <taxon>Streptophyta</taxon>
        <taxon>Embryophyta</taxon>
        <taxon>Tracheophyta</taxon>
        <taxon>Spermatophyta</taxon>
        <taxon>Magnoliopsida</taxon>
        <taxon>eudicotyledons</taxon>
        <taxon>Gunneridae</taxon>
        <taxon>Pentapetalae</taxon>
        <taxon>rosids</taxon>
        <taxon>malvids</taxon>
        <taxon>Brassicales</taxon>
        <taxon>Brassicaceae</taxon>
        <taxon>Brassiceae</taxon>
        <taxon>Brassica</taxon>
    </lineage>
</organism>
<reference evidence="2" key="1">
    <citation type="submission" date="2021-01" db="EMBL/GenBank/DDBJ databases">
        <authorList>
            <consortium name="Genoscope - CEA"/>
            <person name="William W."/>
        </authorList>
    </citation>
    <scope>NUCLEOTIDE SEQUENCE</scope>
</reference>
<sequence length="71" mass="8372">MILKFMLKSSSSLLLFRFYSPIALFELWFVCLFWSQYVVVRRIFAWDDGASFRYVIAAGWLRGHGDVGDDR</sequence>
<evidence type="ECO:0000313" key="2">
    <source>
        <dbReference type="EMBL" id="CAF2148793.1"/>
    </source>
</evidence>
<evidence type="ECO:0000256" key="1">
    <source>
        <dbReference type="SAM" id="Phobius"/>
    </source>
</evidence>
<protein>
    <submittedName>
        <fullName evidence="2">(rape) hypothetical protein</fullName>
    </submittedName>
</protein>
<accession>A0A816XSJ5</accession>
<keyword evidence="1" id="KW-1133">Transmembrane helix</keyword>
<gene>
    <name evidence="2" type="ORF">DARMORV10_A01P12140.1</name>
</gene>
<keyword evidence="1" id="KW-0472">Membrane</keyword>
<proteinExistence type="predicted"/>
<dbReference type="AlphaFoldDB" id="A0A816XSJ5"/>
<dbReference type="Proteomes" id="UP001295469">
    <property type="component" value="Chromosome A01"/>
</dbReference>
<keyword evidence="1" id="KW-0812">Transmembrane</keyword>